<evidence type="ECO:0000256" key="2">
    <source>
        <dbReference type="ARBA" id="ARBA00023043"/>
    </source>
</evidence>
<evidence type="ECO:0000256" key="3">
    <source>
        <dbReference type="PROSITE-ProRule" id="PRU00023"/>
    </source>
</evidence>
<accession>A0A2K9YEJ5</accession>
<dbReference type="PANTHER" id="PTHR24198">
    <property type="entry name" value="ANKYRIN REPEAT AND PROTEIN KINASE DOMAIN-CONTAINING PROTEIN"/>
    <property type="match status" value="1"/>
</dbReference>
<name>A0A2K9YEJ5_CLAUC</name>
<dbReference type="InterPro" id="IPR002110">
    <property type="entry name" value="Ankyrin_rpt"/>
</dbReference>
<evidence type="ECO:0000313" key="4">
    <source>
        <dbReference type="EMBL" id="AUW31273.1"/>
    </source>
</evidence>
<dbReference type="EMBL" id="MG777503">
    <property type="protein sequence ID" value="AUW31273.1"/>
    <property type="molecule type" value="Genomic_DNA"/>
</dbReference>
<dbReference type="Gene3D" id="1.25.40.20">
    <property type="entry name" value="Ankyrin repeat-containing domain"/>
    <property type="match status" value="2"/>
</dbReference>
<dbReference type="PANTHER" id="PTHR24198:SF194">
    <property type="entry name" value="INVERSIN-A"/>
    <property type="match status" value="1"/>
</dbReference>
<dbReference type="PROSITE" id="PS50088">
    <property type="entry name" value="ANK_REPEAT"/>
    <property type="match status" value="2"/>
</dbReference>
<keyword evidence="1" id="KW-0677">Repeat</keyword>
<keyword evidence="2 3" id="KW-0040">ANK repeat</keyword>
<dbReference type="AlphaFoldDB" id="A0A2K9YEJ5"/>
<feature type="repeat" description="ANK" evidence="3">
    <location>
        <begin position="139"/>
        <end position="171"/>
    </location>
</feature>
<dbReference type="Pfam" id="PF13637">
    <property type="entry name" value="Ank_4"/>
    <property type="match status" value="1"/>
</dbReference>
<protein>
    <submittedName>
        <fullName evidence="4">Ankryin repeat-containing protein</fullName>
    </submittedName>
</protein>
<dbReference type="SUPFAM" id="SSF48403">
    <property type="entry name" value="Ankyrin repeat"/>
    <property type="match status" value="1"/>
</dbReference>
<reference evidence="4" key="1">
    <citation type="submission" date="2017-12" db="EMBL/GenBank/DDBJ databases">
        <title>Genome Sequencing Reveals a Rich Biosynthetic Potential.</title>
        <authorList>
            <person name="Bertrand R.L."/>
            <person name="Abdel-Hameed M.E."/>
            <person name="Sorensen J.L."/>
        </authorList>
    </citation>
    <scope>NUCLEOTIDE SEQUENCE</scope>
</reference>
<sequence>MRMIPDTGIMHGEGKGSPLEAIVLYLLSRDANIEAKSLKGVNSLQTVSGKGHADATQLLLEQGTKVDAPGPRNMTSLHRAAYNDHADVLEILLDYGADADLLDDDGWTALHGAASAGFGKSTSVLVEKAGHTLEARDKNGLTPLHHAASQGRRKTIAVLLEHGANAGAETDASETPLHLAEDESIREQLRGKFT</sequence>
<evidence type="ECO:0000256" key="1">
    <source>
        <dbReference type="ARBA" id="ARBA00022737"/>
    </source>
</evidence>
<dbReference type="SMART" id="SM00248">
    <property type="entry name" value="ANK"/>
    <property type="match status" value="4"/>
</dbReference>
<dbReference type="PROSITE" id="PS50297">
    <property type="entry name" value="ANK_REP_REGION"/>
    <property type="match status" value="2"/>
</dbReference>
<dbReference type="Pfam" id="PF12796">
    <property type="entry name" value="Ank_2"/>
    <property type="match status" value="1"/>
</dbReference>
<organism evidence="4">
    <name type="scientific">Cladonia uncialis subsp. uncialis</name>
    <dbReference type="NCBI Taxonomy" id="180999"/>
    <lineage>
        <taxon>Eukaryota</taxon>
        <taxon>Fungi</taxon>
        <taxon>Dikarya</taxon>
        <taxon>Ascomycota</taxon>
        <taxon>Pezizomycotina</taxon>
        <taxon>Lecanoromycetes</taxon>
        <taxon>OSLEUM clade</taxon>
        <taxon>Lecanoromycetidae</taxon>
        <taxon>Lecanorales</taxon>
        <taxon>Lecanorineae</taxon>
        <taxon>Cladoniaceae</taxon>
        <taxon>Cladonia</taxon>
    </lineage>
</organism>
<feature type="repeat" description="ANK" evidence="3">
    <location>
        <begin position="72"/>
        <end position="104"/>
    </location>
</feature>
<proteinExistence type="predicted"/>
<dbReference type="InterPro" id="IPR036770">
    <property type="entry name" value="Ankyrin_rpt-contain_sf"/>
</dbReference>